<organism evidence="3 4">
    <name type="scientific">Corynebacterium bovis</name>
    <dbReference type="NCBI Taxonomy" id="36808"/>
    <lineage>
        <taxon>Bacteria</taxon>
        <taxon>Bacillati</taxon>
        <taxon>Actinomycetota</taxon>
        <taxon>Actinomycetes</taxon>
        <taxon>Mycobacteriales</taxon>
        <taxon>Corynebacteriaceae</taxon>
        <taxon>Corynebacterium</taxon>
    </lineage>
</organism>
<keyword evidence="2" id="KW-1133">Transmembrane helix</keyword>
<feature type="transmembrane region" description="Helical" evidence="2">
    <location>
        <begin position="89"/>
        <end position="115"/>
    </location>
</feature>
<evidence type="ECO:0000256" key="2">
    <source>
        <dbReference type="SAM" id="Phobius"/>
    </source>
</evidence>
<feature type="region of interest" description="Disordered" evidence="1">
    <location>
        <begin position="1"/>
        <end position="22"/>
    </location>
</feature>
<name>A0A3R8QMN6_9CORY</name>
<feature type="transmembrane region" description="Helical" evidence="2">
    <location>
        <begin position="127"/>
        <end position="150"/>
    </location>
</feature>
<protein>
    <submittedName>
        <fullName evidence="3">Uncharacterized protein</fullName>
    </submittedName>
</protein>
<sequence>MAHNQTPGPYGEDGRTGGYQAGQGGYEARPGYDAAGYGHGYGDGAGAGYGQGYGPGYGTGYGTGYEGAGYDGAGAGSGLLAGSFDVRRVVVNLIVLAVLAAVVSFVVIFLVDLVISTVTGVPARGAGAAVITGAGTGLAGVVAGLLYIPVAGTGNENLFTVAVVALAVAAAVAWVLLGGLLDGNWRVLVTLAGIVCVAATAYAAPTRIESARVR</sequence>
<dbReference type="AlphaFoldDB" id="A0A3R8QMN6"/>
<dbReference type="Proteomes" id="UP000276526">
    <property type="component" value="Unassembled WGS sequence"/>
</dbReference>
<dbReference type="EMBL" id="PQNK01000008">
    <property type="protein sequence ID" value="RRO86623.1"/>
    <property type="molecule type" value="Genomic_DNA"/>
</dbReference>
<keyword evidence="2" id="KW-0472">Membrane</keyword>
<proteinExistence type="predicted"/>
<evidence type="ECO:0000313" key="4">
    <source>
        <dbReference type="Proteomes" id="UP000276526"/>
    </source>
</evidence>
<reference evidence="3 4" key="1">
    <citation type="submission" date="2018-01" db="EMBL/GenBank/DDBJ databases">
        <title>Twenty Corynebacterium bovis Genomes.</title>
        <authorList>
            <person name="Gulvik C.A."/>
        </authorList>
    </citation>
    <scope>NUCLEOTIDE SEQUENCE [LARGE SCALE GENOMIC DNA]</scope>
    <source>
        <strain evidence="3 4">F6900</strain>
    </source>
</reference>
<feature type="transmembrane region" description="Helical" evidence="2">
    <location>
        <begin position="157"/>
        <end position="177"/>
    </location>
</feature>
<evidence type="ECO:0000256" key="1">
    <source>
        <dbReference type="SAM" id="MobiDB-lite"/>
    </source>
</evidence>
<accession>A0A3R8QMN6</accession>
<keyword evidence="2" id="KW-0812">Transmembrane</keyword>
<feature type="transmembrane region" description="Helical" evidence="2">
    <location>
        <begin position="183"/>
        <end position="204"/>
    </location>
</feature>
<dbReference type="RefSeq" id="WP_125172950.1">
    <property type="nucleotide sequence ID" value="NZ_JAPJOD010000254.1"/>
</dbReference>
<evidence type="ECO:0000313" key="3">
    <source>
        <dbReference type="EMBL" id="RRO86623.1"/>
    </source>
</evidence>
<comment type="caution">
    <text evidence="3">The sequence shown here is derived from an EMBL/GenBank/DDBJ whole genome shotgun (WGS) entry which is preliminary data.</text>
</comment>
<gene>
    <name evidence="3" type="ORF">CXF48_06355</name>
</gene>